<protein>
    <submittedName>
        <fullName evidence="1">Uncharacterized protein</fullName>
    </submittedName>
</protein>
<organism evidence="1 2">
    <name type="scientific">Brassica rapa subsp. trilocularis</name>
    <dbReference type="NCBI Taxonomy" id="1813537"/>
    <lineage>
        <taxon>Eukaryota</taxon>
        <taxon>Viridiplantae</taxon>
        <taxon>Streptophyta</taxon>
        <taxon>Embryophyta</taxon>
        <taxon>Tracheophyta</taxon>
        <taxon>Spermatophyta</taxon>
        <taxon>Magnoliopsida</taxon>
        <taxon>eudicotyledons</taxon>
        <taxon>Gunneridae</taxon>
        <taxon>Pentapetalae</taxon>
        <taxon>rosids</taxon>
        <taxon>malvids</taxon>
        <taxon>Brassicales</taxon>
        <taxon>Brassicaceae</taxon>
        <taxon>Brassiceae</taxon>
        <taxon>Brassica</taxon>
    </lineage>
</organism>
<evidence type="ECO:0000313" key="2">
    <source>
        <dbReference type="Proteomes" id="UP000823674"/>
    </source>
</evidence>
<evidence type="ECO:0000313" key="1">
    <source>
        <dbReference type="EMBL" id="KAG5397864.1"/>
    </source>
</evidence>
<keyword evidence="2" id="KW-1185">Reference proteome</keyword>
<accession>A0ABQ7MGK3</accession>
<gene>
    <name evidence="1" type="primary">A05g506880.1_BraROA</name>
    <name evidence="1" type="ORF">IGI04_019678</name>
</gene>
<dbReference type="Proteomes" id="UP000823674">
    <property type="component" value="Chromosome A05"/>
</dbReference>
<comment type="caution">
    <text evidence="1">The sequence shown here is derived from an EMBL/GenBank/DDBJ whole genome shotgun (WGS) entry which is preliminary data.</text>
</comment>
<proteinExistence type="predicted"/>
<reference evidence="1 2" key="1">
    <citation type="submission" date="2021-03" db="EMBL/GenBank/DDBJ databases">
        <authorList>
            <person name="King G.J."/>
            <person name="Bancroft I."/>
            <person name="Baten A."/>
            <person name="Bloomfield J."/>
            <person name="Borpatragohain P."/>
            <person name="He Z."/>
            <person name="Irish N."/>
            <person name="Irwin J."/>
            <person name="Liu K."/>
            <person name="Mauleon R.P."/>
            <person name="Moore J."/>
            <person name="Morris R."/>
            <person name="Ostergaard L."/>
            <person name="Wang B."/>
            <person name="Wells R."/>
        </authorList>
    </citation>
    <scope>NUCLEOTIDE SEQUENCE [LARGE SCALE GENOMIC DNA]</scope>
    <source>
        <strain evidence="1">R-o-18</strain>
        <tissue evidence="1">Leaf</tissue>
    </source>
</reference>
<sequence length="162" mass="18685">VTLHAPTCLHAYSLEVTCWSQAVCFSCLQLSSCKGKATPYDIKYPLLSSGRPVTARKTIENSERKRERREKNLELSTDEPFSPSCDFNQCVLVWLRAEGLVFKSLESPKFFSLGFYRRVSSLKFISTKFILKLEEIVLNIIKYGSINHVKFYYKLIFQNIPV</sequence>
<name>A0ABQ7MGK3_BRACM</name>
<dbReference type="EMBL" id="JADBGQ010000005">
    <property type="protein sequence ID" value="KAG5397864.1"/>
    <property type="molecule type" value="Genomic_DNA"/>
</dbReference>
<feature type="non-terminal residue" evidence="1">
    <location>
        <position position="1"/>
    </location>
</feature>